<protein>
    <submittedName>
        <fullName evidence="2">Uncharacterized protein</fullName>
    </submittedName>
</protein>
<evidence type="ECO:0000256" key="1">
    <source>
        <dbReference type="SAM" id="MobiDB-lite"/>
    </source>
</evidence>
<comment type="caution">
    <text evidence="2">The sequence shown here is derived from an EMBL/GenBank/DDBJ whole genome shotgun (WGS) entry which is preliminary data.</text>
</comment>
<name>A0ABN3T009_9ACTN</name>
<feature type="compositionally biased region" description="Basic and acidic residues" evidence="1">
    <location>
        <begin position="22"/>
        <end position="44"/>
    </location>
</feature>
<organism evidence="2 3">
    <name type="scientific">Nonomuraea recticatena</name>
    <dbReference type="NCBI Taxonomy" id="46178"/>
    <lineage>
        <taxon>Bacteria</taxon>
        <taxon>Bacillati</taxon>
        <taxon>Actinomycetota</taxon>
        <taxon>Actinomycetes</taxon>
        <taxon>Streptosporangiales</taxon>
        <taxon>Streptosporangiaceae</taxon>
        <taxon>Nonomuraea</taxon>
    </lineage>
</organism>
<dbReference type="Proteomes" id="UP001501666">
    <property type="component" value="Unassembled WGS sequence"/>
</dbReference>
<evidence type="ECO:0000313" key="3">
    <source>
        <dbReference type="Proteomes" id="UP001501666"/>
    </source>
</evidence>
<accession>A0ABN3T009</accession>
<dbReference type="EMBL" id="BAAATE010000031">
    <property type="protein sequence ID" value="GAA2690206.1"/>
    <property type="molecule type" value="Genomic_DNA"/>
</dbReference>
<feature type="region of interest" description="Disordered" evidence="1">
    <location>
        <begin position="1"/>
        <end position="92"/>
    </location>
</feature>
<proteinExistence type="predicted"/>
<keyword evidence="3" id="KW-1185">Reference proteome</keyword>
<sequence length="92" mass="9547">MVHTGRLLRAQATKAALESESDGPKRESRPRQASGRERPQRAAERGPQWAAGRGAVGGGEGPRWATAVRAAPPPPAHRPQATIAGALSAPAI</sequence>
<evidence type="ECO:0000313" key="2">
    <source>
        <dbReference type="EMBL" id="GAA2690206.1"/>
    </source>
</evidence>
<gene>
    <name evidence="2" type="ORF">GCM10010412_079730</name>
</gene>
<reference evidence="2 3" key="1">
    <citation type="journal article" date="2019" name="Int. J. Syst. Evol. Microbiol.">
        <title>The Global Catalogue of Microorganisms (GCM) 10K type strain sequencing project: providing services to taxonomists for standard genome sequencing and annotation.</title>
        <authorList>
            <consortium name="The Broad Institute Genomics Platform"/>
            <consortium name="The Broad Institute Genome Sequencing Center for Infectious Disease"/>
            <person name="Wu L."/>
            <person name="Ma J."/>
        </authorList>
    </citation>
    <scope>NUCLEOTIDE SEQUENCE [LARGE SCALE GENOMIC DNA]</scope>
    <source>
        <strain evidence="2 3">JCM 6835</strain>
    </source>
</reference>